<dbReference type="Gene3D" id="3.30.70.270">
    <property type="match status" value="1"/>
</dbReference>
<feature type="coiled-coil region" evidence="1">
    <location>
        <begin position="143"/>
        <end position="191"/>
    </location>
</feature>
<reference evidence="7 8" key="1">
    <citation type="submission" date="2015-07" db="EMBL/GenBank/DDBJ databases">
        <title>Draft genome sequence of the Amantichitinum ursilacus IGB-41, a new chitin-degrading bacterium.</title>
        <authorList>
            <person name="Kirstahler P."/>
            <person name="Guenther M."/>
            <person name="Grumaz C."/>
            <person name="Rupp S."/>
            <person name="Zibek S."/>
            <person name="Sohn K."/>
        </authorList>
    </citation>
    <scope>NUCLEOTIDE SEQUENCE [LARGE SCALE GENOMIC DNA]</scope>
    <source>
        <strain evidence="7 8">IGB-41</strain>
    </source>
</reference>
<protein>
    <submittedName>
        <fullName evidence="7">Putative diguanylate cyclase YegE</fullName>
        <ecNumber evidence="7">2.7.7.65</ecNumber>
    </submittedName>
</protein>
<keyword evidence="2" id="KW-1133">Transmembrane helix</keyword>
<name>A0A0N0GMD2_9NEIS</name>
<dbReference type="Pfam" id="PF00563">
    <property type="entry name" value="EAL"/>
    <property type="match status" value="1"/>
</dbReference>
<dbReference type="SMART" id="SM00086">
    <property type="entry name" value="PAC"/>
    <property type="match status" value="2"/>
</dbReference>
<dbReference type="PROSITE" id="PS50887">
    <property type="entry name" value="GGDEF"/>
    <property type="match status" value="1"/>
</dbReference>
<dbReference type="PROSITE" id="PS50113">
    <property type="entry name" value="PAC"/>
    <property type="match status" value="2"/>
</dbReference>
<dbReference type="SUPFAM" id="SSF141868">
    <property type="entry name" value="EAL domain-like"/>
    <property type="match status" value="1"/>
</dbReference>
<feature type="domain" description="EAL" evidence="5">
    <location>
        <begin position="676"/>
        <end position="933"/>
    </location>
</feature>
<keyword evidence="1" id="KW-0175">Coiled coil</keyword>
<dbReference type="InterPro" id="IPR013656">
    <property type="entry name" value="PAS_4"/>
</dbReference>
<gene>
    <name evidence="7" type="primary">yegE_4</name>
    <name evidence="7" type="ORF">WG78_15965</name>
</gene>
<proteinExistence type="predicted"/>
<keyword evidence="7" id="KW-0548">Nucleotidyltransferase</keyword>
<dbReference type="Gene3D" id="3.30.450.20">
    <property type="entry name" value="PAS domain"/>
    <property type="match status" value="2"/>
</dbReference>
<dbReference type="InterPro" id="IPR001633">
    <property type="entry name" value="EAL_dom"/>
</dbReference>
<dbReference type="InterPro" id="IPR035919">
    <property type="entry name" value="EAL_sf"/>
</dbReference>
<dbReference type="PANTHER" id="PTHR44757:SF4">
    <property type="entry name" value="DIGUANYLATE CYCLASE DGCE-RELATED"/>
    <property type="match status" value="1"/>
</dbReference>
<dbReference type="Pfam" id="PF00990">
    <property type="entry name" value="GGDEF"/>
    <property type="match status" value="1"/>
</dbReference>
<dbReference type="InterPro" id="IPR000014">
    <property type="entry name" value="PAS"/>
</dbReference>
<dbReference type="Pfam" id="PF08448">
    <property type="entry name" value="PAS_4"/>
    <property type="match status" value="1"/>
</dbReference>
<dbReference type="InterPro" id="IPR052155">
    <property type="entry name" value="Biofilm_reg_signaling"/>
</dbReference>
<accession>A0A0N0GMD2</accession>
<dbReference type="PROSITE" id="PS50112">
    <property type="entry name" value="PAS"/>
    <property type="match status" value="2"/>
</dbReference>
<dbReference type="EMBL" id="LAQT01000026">
    <property type="protein sequence ID" value="KPC50807.1"/>
    <property type="molecule type" value="Genomic_DNA"/>
</dbReference>
<evidence type="ECO:0000313" key="8">
    <source>
        <dbReference type="Proteomes" id="UP000037939"/>
    </source>
</evidence>
<dbReference type="InterPro" id="IPR000160">
    <property type="entry name" value="GGDEF_dom"/>
</dbReference>
<evidence type="ECO:0000256" key="2">
    <source>
        <dbReference type="SAM" id="Phobius"/>
    </source>
</evidence>
<dbReference type="InterPro" id="IPR029787">
    <property type="entry name" value="Nucleotide_cyclase"/>
</dbReference>
<dbReference type="PROSITE" id="PS50883">
    <property type="entry name" value="EAL"/>
    <property type="match status" value="1"/>
</dbReference>
<dbReference type="SUPFAM" id="SSF55073">
    <property type="entry name" value="Nucleotide cyclase"/>
    <property type="match status" value="1"/>
</dbReference>
<dbReference type="NCBIfam" id="TIGR00229">
    <property type="entry name" value="sensory_box"/>
    <property type="match status" value="2"/>
</dbReference>
<dbReference type="SMART" id="SM00091">
    <property type="entry name" value="PAS"/>
    <property type="match status" value="2"/>
</dbReference>
<evidence type="ECO:0000259" key="6">
    <source>
        <dbReference type="PROSITE" id="PS50887"/>
    </source>
</evidence>
<evidence type="ECO:0000259" key="4">
    <source>
        <dbReference type="PROSITE" id="PS50113"/>
    </source>
</evidence>
<dbReference type="PANTHER" id="PTHR44757">
    <property type="entry name" value="DIGUANYLATE CYCLASE DGCP"/>
    <property type="match status" value="1"/>
</dbReference>
<dbReference type="CDD" id="cd01948">
    <property type="entry name" value="EAL"/>
    <property type="match status" value="1"/>
</dbReference>
<dbReference type="OrthoDB" id="8552299at2"/>
<evidence type="ECO:0000313" key="7">
    <source>
        <dbReference type="EMBL" id="KPC50807.1"/>
    </source>
</evidence>
<dbReference type="InterPro" id="IPR043128">
    <property type="entry name" value="Rev_trsase/Diguanyl_cyclase"/>
</dbReference>
<dbReference type="SUPFAM" id="SSF55785">
    <property type="entry name" value="PYP-like sensor domain (PAS domain)"/>
    <property type="match status" value="2"/>
</dbReference>
<dbReference type="Pfam" id="PF08447">
    <property type="entry name" value="PAS_3"/>
    <property type="match status" value="1"/>
</dbReference>
<sequence>MNTSRLYFLQRMLAIVWPFMLIVLVLVMLQWACLDLLAAGRAYVGGESMWSKGQKDAAYYLARYIDYGEVRDYRAYEAAVAIPLADQRARLELDMPRPDRAVITTNLLQGGNDRADIPGMIRLYLHFKWAPDIAAAIDVWQRADMQINRLQQLAAHARQLRERENVSTADLDTLRQQIRTLNASLTPLEAEFSQRLSHASRKMEVGLASGFTLAAILLIALALRRTFKLVRQRELSDAALRHSEQRFQLAVNGSNDGIWDWDMTTDHVWYSPRFRQLLGVNEHELAETPDAWFDRVHPDDQPLIAVARSKRFRNGQAHDVEYRVLTGHNGYHWFRVRGRAAFDLEGRPVRMAGSITDITDRKAAELALHLEKEKAEITLASIADAVITTDILGRIQYLNPAAERLLSIARDSAAARSLDDICRLVDQTEMAISLLADDANLPDALDPNLRDFRLLRHDGVEVSVDRALAPLRGRHGDVTGMVLVLHDATRERQYAANLSWQASHDALTGLVNRREFERRLAQLYNRTLQRAAQHALMFLDLDQFKIVNDTCGHAAGDELLRQLAGVLQQHLRQTDTLARIGGDEFGVLLENCAPEQALRIAETLRQSVRDFHFAFGSQSFAIGASIGMVHIGDNHMALQELLRAADAACYMAKEKGRNRVQQYSPQDHEVTLRHGEMEWVQRLKRALSEDRFRLYAQEIVGLSSASFGQRHVEVLLRLLDEHDQIVPPMAFIPAAERYNLMPDIDRWVLLNTLKTLAAREQAGLPPLALCAINLSGASVGDEHFLQYALEQIRQSGIDPARLCFEITETTAVASLTRATWFMQQLSALGCCFALDDFGAGMSSFGYLKHLPVQYLKIDGGFVKDMLNDPIDRAMVSAINEIGHLMGKQTVAEFVENQAIADALRQLGVDYAQGYGLARPEPFRLMHRDIPDARYA</sequence>
<evidence type="ECO:0000259" key="3">
    <source>
        <dbReference type="PROSITE" id="PS50112"/>
    </source>
</evidence>
<dbReference type="InterPro" id="IPR013655">
    <property type="entry name" value="PAS_fold_3"/>
</dbReference>
<dbReference type="RefSeq" id="WP_053938809.1">
    <property type="nucleotide sequence ID" value="NZ_LAQT01000026.1"/>
</dbReference>
<dbReference type="SMART" id="SM00052">
    <property type="entry name" value="EAL"/>
    <property type="match status" value="1"/>
</dbReference>
<dbReference type="InterPro" id="IPR035965">
    <property type="entry name" value="PAS-like_dom_sf"/>
</dbReference>
<dbReference type="STRING" id="857265.WG78_15965"/>
<feature type="domain" description="PAS" evidence="3">
    <location>
        <begin position="243"/>
        <end position="315"/>
    </location>
</feature>
<dbReference type="SMART" id="SM00267">
    <property type="entry name" value="GGDEF"/>
    <property type="match status" value="1"/>
</dbReference>
<feature type="domain" description="PAC" evidence="4">
    <location>
        <begin position="448"/>
        <end position="500"/>
    </location>
</feature>
<feature type="domain" description="PAS" evidence="3">
    <location>
        <begin position="371"/>
        <end position="418"/>
    </location>
</feature>
<keyword evidence="2" id="KW-0472">Membrane</keyword>
<evidence type="ECO:0000259" key="5">
    <source>
        <dbReference type="PROSITE" id="PS50883"/>
    </source>
</evidence>
<dbReference type="CDD" id="cd00130">
    <property type="entry name" value="PAS"/>
    <property type="match status" value="2"/>
</dbReference>
<feature type="domain" description="GGDEF" evidence="6">
    <location>
        <begin position="532"/>
        <end position="665"/>
    </location>
</feature>
<dbReference type="FunFam" id="3.30.70.270:FF:000001">
    <property type="entry name" value="Diguanylate cyclase domain protein"/>
    <property type="match status" value="1"/>
</dbReference>
<keyword evidence="7" id="KW-0808">Transferase</keyword>
<keyword evidence="2" id="KW-0812">Transmembrane</keyword>
<keyword evidence="8" id="KW-1185">Reference proteome</keyword>
<dbReference type="NCBIfam" id="TIGR00254">
    <property type="entry name" value="GGDEF"/>
    <property type="match status" value="1"/>
</dbReference>
<organism evidence="7 8">
    <name type="scientific">Amantichitinum ursilacus</name>
    <dbReference type="NCBI Taxonomy" id="857265"/>
    <lineage>
        <taxon>Bacteria</taxon>
        <taxon>Pseudomonadati</taxon>
        <taxon>Pseudomonadota</taxon>
        <taxon>Betaproteobacteria</taxon>
        <taxon>Neisseriales</taxon>
        <taxon>Chitinibacteraceae</taxon>
        <taxon>Amantichitinum</taxon>
    </lineage>
</organism>
<dbReference type="InterPro" id="IPR000700">
    <property type="entry name" value="PAS-assoc_C"/>
</dbReference>
<comment type="caution">
    <text evidence="7">The sequence shown here is derived from an EMBL/GenBank/DDBJ whole genome shotgun (WGS) entry which is preliminary data.</text>
</comment>
<dbReference type="Gene3D" id="3.20.20.450">
    <property type="entry name" value="EAL domain"/>
    <property type="match status" value="1"/>
</dbReference>
<dbReference type="InterPro" id="IPR001610">
    <property type="entry name" value="PAC"/>
</dbReference>
<feature type="domain" description="PAC" evidence="4">
    <location>
        <begin position="318"/>
        <end position="370"/>
    </location>
</feature>
<dbReference type="CDD" id="cd01949">
    <property type="entry name" value="GGDEF"/>
    <property type="match status" value="1"/>
</dbReference>
<dbReference type="Proteomes" id="UP000037939">
    <property type="component" value="Unassembled WGS sequence"/>
</dbReference>
<dbReference type="AlphaFoldDB" id="A0A0N0GMD2"/>
<evidence type="ECO:0000256" key="1">
    <source>
        <dbReference type="SAM" id="Coils"/>
    </source>
</evidence>
<feature type="transmembrane region" description="Helical" evidence="2">
    <location>
        <begin position="12"/>
        <end position="32"/>
    </location>
</feature>
<dbReference type="EC" id="2.7.7.65" evidence="7"/>
<dbReference type="GO" id="GO:0052621">
    <property type="term" value="F:diguanylate cyclase activity"/>
    <property type="evidence" value="ECO:0007669"/>
    <property type="project" value="UniProtKB-EC"/>
</dbReference>
<dbReference type="PATRIC" id="fig|857265.3.peg.3273"/>